<evidence type="ECO:0000313" key="1">
    <source>
        <dbReference type="EMBL" id="SVB60568.1"/>
    </source>
</evidence>
<accession>A0A382FBT6</accession>
<gene>
    <name evidence="1" type="ORF">METZ01_LOCUS213422</name>
</gene>
<dbReference type="PROSITE" id="PS51257">
    <property type="entry name" value="PROKAR_LIPOPROTEIN"/>
    <property type="match status" value="1"/>
</dbReference>
<dbReference type="AlphaFoldDB" id="A0A382FBT6"/>
<protein>
    <submittedName>
        <fullName evidence="1">Uncharacterized protein</fullName>
    </submittedName>
</protein>
<organism evidence="1">
    <name type="scientific">marine metagenome</name>
    <dbReference type="NCBI Taxonomy" id="408172"/>
    <lineage>
        <taxon>unclassified sequences</taxon>
        <taxon>metagenomes</taxon>
        <taxon>ecological metagenomes</taxon>
    </lineage>
</organism>
<sequence length="412" mass="45783">MRKIIPLIICGLLILGCEDKKEESLDCAGVDGGTAEMDICGECVGGDTGNTPCCQGISVGSESSNCESMNCESLDPENRVLCEIGYNAVCDDAPIHFYFADSLPSNYSGPDSNWVWEDWVTISASIFKDEIFPILGAYEFYYFLVNMDDFNEDDEVNLQCVNATTTEGLFDQNSFTGINGFQERDNGWRVPIFASTIAGDEACCFGNCWNPPGGGNFDIPENCVLDAMKSQVYHEYHHIMSMHQMLNNYKANTVVDGSSEPDYYGPWFGEGAAIIFPYLMGAGGGRDVLEGTMNELLQEIKADESLDFECFKSWETPCPDNIFYSPVLIVAYMAYKSSWQIAMVDCFRAMGLQQHPGDFDQLLLSLVGKNENDFLNEALDFFRLESTTTYTLMPPDLPVDQILSPPQLLTLD</sequence>
<proteinExistence type="predicted"/>
<name>A0A382FBT6_9ZZZZ</name>
<dbReference type="EMBL" id="UINC01049152">
    <property type="protein sequence ID" value="SVB60568.1"/>
    <property type="molecule type" value="Genomic_DNA"/>
</dbReference>
<reference evidence="1" key="1">
    <citation type="submission" date="2018-05" db="EMBL/GenBank/DDBJ databases">
        <authorList>
            <person name="Lanie J.A."/>
            <person name="Ng W.-L."/>
            <person name="Kazmierczak K.M."/>
            <person name="Andrzejewski T.M."/>
            <person name="Davidsen T.M."/>
            <person name="Wayne K.J."/>
            <person name="Tettelin H."/>
            <person name="Glass J.I."/>
            <person name="Rusch D."/>
            <person name="Podicherti R."/>
            <person name="Tsui H.-C.T."/>
            <person name="Winkler M.E."/>
        </authorList>
    </citation>
    <scope>NUCLEOTIDE SEQUENCE</scope>
</reference>